<dbReference type="Proteomes" id="UP001367508">
    <property type="component" value="Unassembled WGS sequence"/>
</dbReference>
<dbReference type="AlphaFoldDB" id="A0AAN9PRM5"/>
<sequence length="93" mass="10273">MAGISLNVFVSLCGDEERIKFKFKWNGLWDILAALLAWNRQFAYFSVECDSAIAVHFVNNGCPESHTNGPVAPFCVGFAGLDPFVNVAAYKVR</sequence>
<proteinExistence type="predicted"/>
<keyword evidence="2" id="KW-1185">Reference proteome</keyword>
<organism evidence="1 2">
    <name type="scientific">Canavalia gladiata</name>
    <name type="common">Sword bean</name>
    <name type="synonym">Dolichos gladiatus</name>
    <dbReference type="NCBI Taxonomy" id="3824"/>
    <lineage>
        <taxon>Eukaryota</taxon>
        <taxon>Viridiplantae</taxon>
        <taxon>Streptophyta</taxon>
        <taxon>Embryophyta</taxon>
        <taxon>Tracheophyta</taxon>
        <taxon>Spermatophyta</taxon>
        <taxon>Magnoliopsida</taxon>
        <taxon>eudicotyledons</taxon>
        <taxon>Gunneridae</taxon>
        <taxon>Pentapetalae</taxon>
        <taxon>rosids</taxon>
        <taxon>fabids</taxon>
        <taxon>Fabales</taxon>
        <taxon>Fabaceae</taxon>
        <taxon>Papilionoideae</taxon>
        <taxon>50 kb inversion clade</taxon>
        <taxon>NPAAA clade</taxon>
        <taxon>indigoferoid/millettioid clade</taxon>
        <taxon>Phaseoleae</taxon>
        <taxon>Canavalia</taxon>
    </lineage>
</organism>
<comment type="caution">
    <text evidence="1">The sequence shown here is derived from an EMBL/GenBank/DDBJ whole genome shotgun (WGS) entry which is preliminary data.</text>
</comment>
<reference evidence="1 2" key="1">
    <citation type="submission" date="2024-01" db="EMBL/GenBank/DDBJ databases">
        <title>The genomes of 5 underutilized Papilionoideae crops provide insights into root nodulation and disease resistanc.</title>
        <authorList>
            <person name="Jiang F."/>
        </authorList>
    </citation>
    <scope>NUCLEOTIDE SEQUENCE [LARGE SCALE GENOMIC DNA]</scope>
    <source>
        <strain evidence="1">LVBAO_FW01</strain>
        <tissue evidence="1">Leaves</tissue>
    </source>
</reference>
<dbReference type="EMBL" id="JAYMYQ010000010">
    <property type="protein sequence ID" value="KAK7307714.1"/>
    <property type="molecule type" value="Genomic_DNA"/>
</dbReference>
<evidence type="ECO:0000313" key="2">
    <source>
        <dbReference type="Proteomes" id="UP001367508"/>
    </source>
</evidence>
<name>A0AAN9PRM5_CANGL</name>
<evidence type="ECO:0000313" key="1">
    <source>
        <dbReference type="EMBL" id="KAK7307714.1"/>
    </source>
</evidence>
<accession>A0AAN9PRM5</accession>
<protein>
    <submittedName>
        <fullName evidence="1">Uncharacterized protein</fullName>
    </submittedName>
</protein>
<gene>
    <name evidence="1" type="ORF">VNO77_41026</name>
</gene>